<dbReference type="PROSITE" id="PS50048">
    <property type="entry name" value="ZN2_CY6_FUNGAL_2"/>
    <property type="match status" value="1"/>
</dbReference>
<dbReference type="AlphaFoldDB" id="A0A1E4S7G8"/>
<evidence type="ECO:0000313" key="6">
    <source>
        <dbReference type="EMBL" id="ODV75332.1"/>
    </source>
</evidence>
<dbReference type="SUPFAM" id="SSF57701">
    <property type="entry name" value="Zn2/Cys6 DNA-binding domain"/>
    <property type="match status" value="1"/>
</dbReference>
<evidence type="ECO:0000256" key="1">
    <source>
        <dbReference type="ARBA" id="ARBA00022723"/>
    </source>
</evidence>
<dbReference type="Pfam" id="PF04082">
    <property type="entry name" value="Fungal_trans"/>
    <property type="match status" value="1"/>
</dbReference>
<keyword evidence="1" id="KW-0479">Metal-binding</keyword>
<dbReference type="InterPro" id="IPR001138">
    <property type="entry name" value="Zn2Cys6_DnaBD"/>
</dbReference>
<keyword evidence="4" id="KW-0175">Coiled coil</keyword>
<dbReference type="InterPro" id="IPR052693">
    <property type="entry name" value="Yeast_MDR_Regulatory"/>
</dbReference>
<dbReference type="PANTHER" id="PTHR31405:SF8">
    <property type="entry name" value="TRANSCRIPTION FACTOR PDR8-RELATED"/>
    <property type="match status" value="1"/>
</dbReference>
<evidence type="ECO:0000256" key="3">
    <source>
        <dbReference type="ARBA" id="ARBA00023242"/>
    </source>
</evidence>
<dbReference type="GO" id="GO:0006351">
    <property type="term" value="P:DNA-templated transcription"/>
    <property type="evidence" value="ECO:0007669"/>
    <property type="project" value="InterPro"/>
</dbReference>
<dbReference type="Proteomes" id="UP000094389">
    <property type="component" value="Unassembled WGS sequence"/>
</dbReference>
<keyword evidence="2" id="KW-0862">Zinc</keyword>
<dbReference type="GO" id="GO:0003677">
    <property type="term" value="F:DNA binding"/>
    <property type="evidence" value="ECO:0007669"/>
    <property type="project" value="InterPro"/>
</dbReference>
<dbReference type="RefSeq" id="XP_020072371.1">
    <property type="nucleotide sequence ID" value="XM_020217709.1"/>
</dbReference>
<dbReference type="InterPro" id="IPR007219">
    <property type="entry name" value="XnlR_reg_dom"/>
</dbReference>
<proteinExistence type="predicted"/>
<reference evidence="6 7" key="1">
    <citation type="journal article" date="2016" name="Proc. Natl. Acad. Sci. U.S.A.">
        <title>Comparative genomics of biotechnologically important yeasts.</title>
        <authorList>
            <person name="Riley R."/>
            <person name="Haridas S."/>
            <person name="Wolfe K.H."/>
            <person name="Lopes M.R."/>
            <person name="Hittinger C.T."/>
            <person name="Goeker M."/>
            <person name="Salamov A.A."/>
            <person name="Wisecaver J.H."/>
            <person name="Long T.M."/>
            <person name="Calvey C.H."/>
            <person name="Aerts A.L."/>
            <person name="Barry K.W."/>
            <person name="Choi C."/>
            <person name="Clum A."/>
            <person name="Coughlan A.Y."/>
            <person name="Deshpande S."/>
            <person name="Douglass A.P."/>
            <person name="Hanson S.J."/>
            <person name="Klenk H.-P."/>
            <person name="LaButti K.M."/>
            <person name="Lapidus A."/>
            <person name="Lindquist E.A."/>
            <person name="Lipzen A.M."/>
            <person name="Meier-Kolthoff J.P."/>
            <person name="Ohm R.A."/>
            <person name="Otillar R.P."/>
            <person name="Pangilinan J.L."/>
            <person name="Peng Y."/>
            <person name="Rokas A."/>
            <person name="Rosa C.A."/>
            <person name="Scheuner C."/>
            <person name="Sibirny A.A."/>
            <person name="Slot J.C."/>
            <person name="Stielow J.B."/>
            <person name="Sun H."/>
            <person name="Kurtzman C.P."/>
            <person name="Blackwell M."/>
            <person name="Grigoriev I.V."/>
            <person name="Jeffries T.W."/>
        </authorList>
    </citation>
    <scope>NUCLEOTIDE SEQUENCE [LARGE SCALE GENOMIC DNA]</scope>
    <source>
        <strain evidence="7">ATCC 18201 / CBS 1600 / BCRC 20928 / JCM 3617 / NBRC 0987 / NRRL Y-1542</strain>
    </source>
</reference>
<evidence type="ECO:0000256" key="2">
    <source>
        <dbReference type="ARBA" id="ARBA00022833"/>
    </source>
</evidence>
<evidence type="ECO:0000256" key="4">
    <source>
        <dbReference type="SAM" id="Coils"/>
    </source>
</evidence>
<dbReference type="Gene3D" id="4.10.240.10">
    <property type="entry name" value="Zn(2)-C6 fungal-type DNA-binding domain"/>
    <property type="match status" value="1"/>
</dbReference>
<feature type="domain" description="Zn(2)-C6 fungal-type" evidence="5">
    <location>
        <begin position="23"/>
        <end position="55"/>
    </location>
</feature>
<dbReference type="CDD" id="cd00067">
    <property type="entry name" value="GAL4"/>
    <property type="match status" value="1"/>
</dbReference>
<dbReference type="SMART" id="SM00906">
    <property type="entry name" value="Fungal_trans"/>
    <property type="match status" value="1"/>
</dbReference>
<dbReference type="PANTHER" id="PTHR31405">
    <property type="entry name" value="TRANSCRIPTION FACTOR PDR8-RELATED"/>
    <property type="match status" value="1"/>
</dbReference>
<dbReference type="Pfam" id="PF00172">
    <property type="entry name" value="Zn_clus"/>
    <property type="match status" value="1"/>
</dbReference>
<dbReference type="STRING" id="983966.A0A1E4S7G8"/>
<evidence type="ECO:0000259" key="5">
    <source>
        <dbReference type="PROSITE" id="PS50048"/>
    </source>
</evidence>
<dbReference type="OrthoDB" id="4356994at2759"/>
<accession>A0A1E4S7G8</accession>
<dbReference type="CDD" id="cd12148">
    <property type="entry name" value="fungal_TF_MHR"/>
    <property type="match status" value="1"/>
</dbReference>
<keyword evidence="3" id="KW-0539">Nucleus</keyword>
<dbReference type="InterPro" id="IPR036864">
    <property type="entry name" value="Zn2-C6_fun-type_DNA-bd_sf"/>
</dbReference>
<protein>
    <recommendedName>
        <fullName evidence="5">Zn(2)-C6 fungal-type domain-containing protein</fullName>
    </recommendedName>
</protein>
<gene>
    <name evidence="6" type="ORF">CYBJADRAFT_45304</name>
</gene>
<dbReference type="OMA" id="GPTCWRT"/>
<feature type="coiled-coil region" evidence="4">
    <location>
        <begin position="78"/>
        <end position="105"/>
    </location>
</feature>
<dbReference type="GeneID" id="30992105"/>
<organism evidence="6 7">
    <name type="scientific">Cyberlindnera jadinii (strain ATCC 18201 / CBS 1600 / BCRC 20928 / JCM 3617 / NBRC 0987 / NRRL Y-1542)</name>
    <name type="common">Torula yeast</name>
    <name type="synonym">Candida utilis</name>
    <dbReference type="NCBI Taxonomy" id="983966"/>
    <lineage>
        <taxon>Eukaryota</taxon>
        <taxon>Fungi</taxon>
        <taxon>Dikarya</taxon>
        <taxon>Ascomycota</taxon>
        <taxon>Saccharomycotina</taxon>
        <taxon>Saccharomycetes</taxon>
        <taxon>Phaffomycetales</taxon>
        <taxon>Phaffomycetaceae</taxon>
        <taxon>Cyberlindnera</taxon>
    </lineage>
</organism>
<dbReference type="SMART" id="SM00066">
    <property type="entry name" value="GAL4"/>
    <property type="match status" value="1"/>
</dbReference>
<dbReference type="GO" id="GO:0000981">
    <property type="term" value="F:DNA-binding transcription factor activity, RNA polymerase II-specific"/>
    <property type="evidence" value="ECO:0007669"/>
    <property type="project" value="InterPro"/>
</dbReference>
<name>A0A1E4S7G8_CYBJN</name>
<sequence>MSRCGEANGDGQPRKRRQRATLTCTNCRVRKIKCNQERPCSSCVKRGIPSHLCVYDNTRYLAALAKSRPKEQDEAPTIEEMMIELQSLRQELESLRSKGGGENNEAPLTLPEYVSNKVDRTVFYGPTCWRTALRKESKYAEVLDDVTTFLSNKRREWKIKHNWKKKPYEDYVAMETAFPDVLLGNLCQYLPSFDSMKDAVTMFGSSFWTRFIPVVDEQDLLKDFLRIFGKDYSTGTCRITISTKYVDYAKIALIIVVFKLMTLTMNLSSLNDVFSDYDQLVTFAQRLLRFSKSNTRVTLPALQATLLMHALMVLDPSEGNGGDGSNGCLLLKSAIVMGITLGLHRDVDDLYPTYTPRHRILLRSIWRYLYNMDTLLSFDVGIPPSIDDGSIHPNSFGNLDADTTLLLDLTRCMRECCKLMTRSDPVYPSEVLSIISRFENFNNGELKHLSSNMANSTSAHAVVNDMSSFNGIIHRVLAVHAIHTLFELLLEGVPIDDPKRTFYHLSSLKYCVLGMTYLTEILLTIRELTYEAQQFGLDDLTPRLVEMTLAIIGASQSLVCRSYLTLLYNELRTLNDERLFPEELNITLADMESMDCSDNFSPLSQAFMSGKLSRNFLVLWSKAILFLQRNSPGRVFSMSYSLMGMVTAYKFTRKYVTDIDDGSLIENASSILGSISSNNAIMSESPGADSTNENSSYFQLASRYGSAVTGSSNSPPDLSVLSTEHVDLLTWENEYANDLLNELLGNGIN</sequence>
<dbReference type="EMBL" id="KV453926">
    <property type="protein sequence ID" value="ODV75332.1"/>
    <property type="molecule type" value="Genomic_DNA"/>
</dbReference>
<dbReference type="GO" id="GO:0008270">
    <property type="term" value="F:zinc ion binding"/>
    <property type="evidence" value="ECO:0007669"/>
    <property type="project" value="InterPro"/>
</dbReference>
<evidence type="ECO:0000313" key="7">
    <source>
        <dbReference type="Proteomes" id="UP000094389"/>
    </source>
</evidence>
<keyword evidence="7" id="KW-1185">Reference proteome</keyword>